<keyword evidence="1" id="KW-1133">Transmembrane helix</keyword>
<proteinExistence type="predicted"/>
<sequence length="141" mass="15344">MNFILSSAGVFGVMYFSGTTISLLSTQLQCSKVGVFTSALQGAYSAMLPTIVYVLARYFSWIRTPFSSTFEMFGVSPSYSETLGVGYLIMLAGWVSIVSNINQSEKAVCQADLKEMTLFKKKLMAELAAKEAAKEKNASAK</sequence>
<protein>
    <submittedName>
        <fullName evidence="2">Uncharacterized protein</fullName>
    </submittedName>
</protein>
<feature type="transmembrane region" description="Helical" evidence="1">
    <location>
        <begin position="36"/>
        <end position="59"/>
    </location>
</feature>
<evidence type="ECO:0000313" key="2">
    <source>
        <dbReference type="EMBL" id="QHU09956.1"/>
    </source>
</evidence>
<organism evidence="2">
    <name type="scientific">viral metagenome</name>
    <dbReference type="NCBI Taxonomy" id="1070528"/>
    <lineage>
        <taxon>unclassified sequences</taxon>
        <taxon>metagenomes</taxon>
        <taxon>organismal metagenomes</taxon>
    </lineage>
</organism>
<evidence type="ECO:0000256" key="1">
    <source>
        <dbReference type="SAM" id="Phobius"/>
    </source>
</evidence>
<name>A0A6C0JYQ6_9ZZZZ</name>
<keyword evidence="1" id="KW-0472">Membrane</keyword>
<feature type="transmembrane region" description="Helical" evidence="1">
    <location>
        <begin position="79"/>
        <end position="98"/>
    </location>
</feature>
<accession>A0A6C0JYQ6</accession>
<dbReference type="AlphaFoldDB" id="A0A6C0JYQ6"/>
<dbReference type="EMBL" id="MN740748">
    <property type="protein sequence ID" value="QHU09956.1"/>
    <property type="molecule type" value="Genomic_DNA"/>
</dbReference>
<keyword evidence="1" id="KW-0812">Transmembrane</keyword>
<reference evidence="2" key="1">
    <citation type="journal article" date="2020" name="Nature">
        <title>Giant virus diversity and host interactions through global metagenomics.</title>
        <authorList>
            <person name="Schulz F."/>
            <person name="Roux S."/>
            <person name="Paez-Espino D."/>
            <person name="Jungbluth S."/>
            <person name="Walsh D.A."/>
            <person name="Denef V.J."/>
            <person name="McMahon K.D."/>
            <person name="Konstantinidis K.T."/>
            <person name="Eloe-Fadrosh E.A."/>
            <person name="Kyrpides N.C."/>
            <person name="Woyke T."/>
        </authorList>
    </citation>
    <scope>NUCLEOTIDE SEQUENCE</scope>
    <source>
        <strain evidence="2">GVMAG-S-1101164-164</strain>
    </source>
</reference>
<feature type="transmembrane region" description="Helical" evidence="1">
    <location>
        <begin position="6"/>
        <end position="24"/>
    </location>
</feature>